<protein>
    <submittedName>
        <fullName evidence="1">Uncharacterized protein</fullName>
    </submittedName>
</protein>
<comment type="caution">
    <text evidence="1">The sequence shown here is derived from an EMBL/GenBank/DDBJ whole genome shotgun (WGS) entry which is preliminary data.</text>
</comment>
<proteinExistence type="predicted"/>
<evidence type="ECO:0000313" key="1">
    <source>
        <dbReference type="EMBL" id="MFC0524420.1"/>
    </source>
</evidence>
<dbReference type="EMBL" id="JBHLTP010000011">
    <property type="protein sequence ID" value="MFC0524420.1"/>
    <property type="molecule type" value="Genomic_DNA"/>
</dbReference>
<name>A0ABV6LPT5_9BACI</name>
<dbReference type="Proteomes" id="UP001589836">
    <property type="component" value="Unassembled WGS sequence"/>
</dbReference>
<gene>
    <name evidence="1" type="ORF">ACFFGV_12670</name>
</gene>
<reference evidence="1 2" key="1">
    <citation type="submission" date="2024-09" db="EMBL/GenBank/DDBJ databases">
        <authorList>
            <person name="Sun Q."/>
            <person name="Mori K."/>
        </authorList>
    </citation>
    <scope>NUCLEOTIDE SEQUENCE [LARGE SCALE GENOMIC DNA]</scope>
    <source>
        <strain evidence="1 2">NCAIM B.02529</strain>
    </source>
</reference>
<accession>A0ABV6LPT5</accession>
<keyword evidence="2" id="KW-1185">Reference proteome</keyword>
<evidence type="ECO:0000313" key="2">
    <source>
        <dbReference type="Proteomes" id="UP001589836"/>
    </source>
</evidence>
<organism evidence="1 2">
    <name type="scientific">Pontibacillus salicampi</name>
    <dbReference type="NCBI Taxonomy" id="1449801"/>
    <lineage>
        <taxon>Bacteria</taxon>
        <taxon>Bacillati</taxon>
        <taxon>Bacillota</taxon>
        <taxon>Bacilli</taxon>
        <taxon>Bacillales</taxon>
        <taxon>Bacillaceae</taxon>
        <taxon>Pontibacillus</taxon>
    </lineage>
</organism>
<sequence>MRISLPALLFVLYLLLIGTHVYQHFDGAFIPSKASILHVFFLLIHKVASGF</sequence>
<dbReference type="RefSeq" id="WP_377348380.1">
    <property type="nucleotide sequence ID" value="NZ_JBHLTP010000011.1"/>
</dbReference>